<accession>A0A437Q1X2</accession>
<feature type="region of interest" description="Disordered" evidence="1">
    <location>
        <begin position="2063"/>
        <end position="2131"/>
    </location>
</feature>
<feature type="compositionally biased region" description="Basic and acidic residues" evidence="1">
    <location>
        <begin position="279"/>
        <end position="293"/>
    </location>
</feature>
<feature type="compositionally biased region" description="Basic and acidic residues" evidence="1">
    <location>
        <begin position="1116"/>
        <end position="1136"/>
    </location>
</feature>
<proteinExistence type="predicted"/>
<sequence>MSGSQTQDARSDQSAEQRRKKRKERAAKNRAPEPKDIVSGAGQPLDVGVRRELEEQLGHDFSRVRLHTDRDAGALTDLLGADAVAVGQDIFFREGAFRPGTTDGQRLLAHELLHTVQNPEGLGALRAGRDLGAVSLPQQAAEREAEAGAQELVRSEESAPEKTPEIEAGQATPGWMRYATVDADRNRIEQIDPATLVDRLANQVVRSLRGDPEDLSKRTRMQLARMPEDLRDGVLVRLENRLLSPEHDRVLDLVDDIEYVDELEQSSLDVPGVESDSAADLHVERENERRQAEEEQGEEELPEVAPGPEKDRTEQEWVPGSTPENGGSREDGTTPQGKQPKRKPGAGAKGSNAQGGTGSSGAEADSGVPGAAARQDASSGQSEASGGKSEGGQGGQAGQQGGGEKKEAGGADGKDGKDGHGQQGAAAASKEESAAKNRPGAADALTAGKQVKPEDKGGKDKPTGSPMASGKDTELSGAVSRLDGVRSQDLDGEEEQADEDPFGAGSESEVEVGGGEPSAWDTKLRPEDFLPEQDLDVSGVPTADRSEPGSGDAALPSFPAPPPTKAEKVQAERDAEDAEDAADADLPEPELDADADGPGDSADADETGASGGELGAVDVERAAAAPAGAGAATKDPKSGDDPKAGPVAAQTTVQEAPGKTAGGETTEAPAKEAAAKEEKGAPAAGDKGGGAAEKGSQQAAGSKTAASEPGAKSSGSSGPASSTGAASGGASATAGTGPGAAGKTEAAPEPKAASGGGPGAGSSPQHEAPAAKAHTPAAAEPVKTPEAPAPVSAPEPASEPEQAPAPKAAGRKQGAEPKATRAGGGGGGSAAKAAPGRGKKDTAAAPNLATVSPEAGLSTASKLKPHKALQAMSGVGSATDRTVGDEHKALAAAPPQMQRPAGAPQTLEGKPKAGAPATYSQDPAQKSEAPKDEKAEVKGAKEPEGQIEAEKAEEPGGWDTFKMALGFGVGKLLSWVGFKVDAQELAAKFAGLPTKDEALKKAQAGNAPGVQMQGAAEDTAGEQGTSVDAKGEETVATGRDDAGRPMGENQVYPDAPKEQMKGQVPGAAGGKGGIPAGGASTGAVPPEAASEVAEHDRGPQFQRAFTDGQKGMSDSRQTKDKDSRESQAKHKVKVDAEIATNTKSQADERGKAMTEVTAHREDWRTEQDGELKKLGTKKTDRHEKVRKDVKDKEEKTDKDVTKEKDDGDKKIKDENTKAEKDAEKKRDNSVKDSGNWVSKAFNWLKEKVIEIKNAIVRVIKDARDAVVGFIKNFKETVERWINEARKFIVDTIKQLIDDLIEFAKAMVRAVIEIANRIRKLITSLIEAAIALVNRLAAMLKKAISDLLNAIAKLLSDILNILKKMLMDVIKAVVDAVKQVLDYASKLLNALGEFMLIAVDFLSDPGGWLSGAKNSAVDGAKNHLFREVVSAVKAWFQSKIEEIIGVPKAIIEKLIKGGFSLEKIVKETWDAVVPMLPLIIGEIVITKVIAKLIPGAGWAMAVIDAIRTAIGALGAILQAIGAVISWLKVVRQGGAGILFAKAVAAGVVVLLELAYQALMDGIGKYVAKVGKRLKGVAARLGKKFKPGKGDGKRPAGGADDKGAGKGDGKGAPNSEPASSSAPKPDTKSAQGKPGAEGSGKSAGPDGKKPTGKADEKGAPGKQDTSPTPAAKPKPKPEPPAKPKPEADAKAKPKPKEEAPSKPKDDAPGKPKDSKEGPGKPKEPEANKPKGDGKDAPGKPHQKGDKDGPGTKKPGKDKPEKDGHGKPKDDAPGKKPQHDKDEPGKKPKHDKDEPGGRKPKPDRKGPGKTKPKHEKSGPGRPKTKHDKDRKKKDEDSKESKDERLRKIVARIHPKLKRLLDKGLPAPVLNTTLAAMRVWNRLTSLAAAGEKDFSVVATLNPTAIAAKGEFEVFPHGVEDKVTLELRNRIKAEVTGTHTLEAIVEKVEAIGDSVLRGGQDNSGGGGQGNSRVAHSTGSSGGQGGGRTGRGKLEWNPEIGQLRKKDAWIERAPNSVVLKYDNPRNIKGEPEKTAIGQFRRRLREEDMTVVQTKGVQPAYRDAGGREYVKSESGSFVPREVERNLASRDKRPDRDGLSAEMPDLPATPAQVKDHVLGAQSERGGKKKKKQPVKRVTPFFSTSKLPVKDLRNPQGEALGGEFGSVRIDLAFVSPSQIFDLTNAADQERWGLAGLNKGERQGLQDVVRTQEILIHGSIPKGAILELRDPA</sequence>
<feature type="compositionally biased region" description="Gly residues" evidence="1">
    <location>
        <begin position="1067"/>
        <end position="1080"/>
    </location>
</feature>
<feature type="compositionally biased region" description="Basic and acidic residues" evidence="1">
    <location>
        <begin position="1029"/>
        <end position="1043"/>
    </location>
</feature>
<feature type="compositionally biased region" description="Low complexity" evidence="1">
    <location>
        <begin position="655"/>
        <end position="668"/>
    </location>
</feature>
<keyword evidence="5" id="KW-1185">Reference proteome</keyword>
<gene>
    <name evidence="4" type="ORF">EOT10_01080</name>
</gene>
<feature type="compositionally biased region" description="Basic residues" evidence="1">
    <location>
        <begin position="1819"/>
        <end position="1828"/>
    </location>
</feature>
<feature type="region of interest" description="Disordered" evidence="1">
    <location>
        <begin position="1581"/>
        <end position="1843"/>
    </location>
</feature>
<dbReference type="OrthoDB" id="9153660at2"/>
<feature type="compositionally biased region" description="Low complexity" evidence="1">
    <location>
        <begin position="375"/>
        <end position="387"/>
    </location>
</feature>
<feature type="compositionally biased region" description="Basic and acidic residues" evidence="1">
    <location>
        <begin position="2073"/>
        <end position="2091"/>
    </location>
</feature>
<feature type="compositionally biased region" description="Acidic residues" evidence="1">
    <location>
        <begin position="490"/>
        <end position="501"/>
    </location>
</feature>
<dbReference type="Pfam" id="PF13699">
    <property type="entry name" value="eCIS_core"/>
    <property type="match status" value="1"/>
</dbReference>
<feature type="compositionally biased region" description="Basic and acidic residues" evidence="1">
    <location>
        <begin position="403"/>
        <end position="420"/>
    </location>
</feature>
<keyword evidence="2" id="KW-0812">Transmembrane</keyword>
<dbReference type="RefSeq" id="WP_127826097.1">
    <property type="nucleotide sequence ID" value="NZ_RZYA01000001.1"/>
</dbReference>
<organism evidence="4 5">
    <name type="scientific">Streptomyces antnestii</name>
    <dbReference type="NCBI Taxonomy" id="2494256"/>
    <lineage>
        <taxon>Bacteria</taxon>
        <taxon>Bacillati</taxon>
        <taxon>Actinomycetota</taxon>
        <taxon>Actinomycetes</taxon>
        <taxon>Kitasatosporales</taxon>
        <taxon>Streptomycetaceae</taxon>
        <taxon>Streptomyces</taxon>
    </lineage>
</organism>
<feature type="region of interest" description="Disordered" evidence="1">
    <location>
        <begin position="146"/>
        <end position="165"/>
    </location>
</feature>
<feature type="region of interest" description="Disordered" evidence="1">
    <location>
        <begin position="1"/>
        <end position="49"/>
    </location>
</feature>
<dbReference type="SUPFAM" id="SSF48371">
    <property type="entry name" value="ARM repeat"/>
    <property type="match status" value="1"/>
</dbReference>
<feature type="compositionally biased region" description="Gly residues" evidence="1">
    <location>
        <begin position="388"/>
        <end position="402"/>
    </location>
</feature>
<feature type="transmembrane region" description="Helical" evidence="2">
    <location>
        <begin position="1504"/>
        <end position="1526"/>
    </location>
</feature>
<evidence type="ECO:0000259" key="3">
    <source>
        <dbReference type="Pfam" id="PF13699"/>
    </source>
</evidence>
<dbReference type="InterPro" id="IPR025295">
    <property type="entry name" value="eCIS_core_dom"/>
</dbReference>
<feature type="compositionally biased region" description="Low complexity" evidence="1">
    <location>
        <begin position="705"/>
        <end position="753"/>
    </location>
</feature>
<feature type="compositionally biased region" description="Basic and acidic residues" evidence="1">
    <location>
        <begin position="1586"/>
        <end position="1607"/>
    </location>
</feature>
<dbReference type="InterPro" id="IPR016024">
    <property type="entry name" value="ARM-type_fold"/>
</dbReference>
<feature type="compositionally biased region" description="Basic and acidic residues" evidence="1">
    <location>
        <begin position="153"/>
        <end position="165"/>
    </location>
</feature>
<feature type="compositionally biased region" description="Basic and acidic residues" evidence="1">
    <location>
        <begin position="451"/>
        <end position="462"/>
    </location>
</feature>
<evidence type="ECO:0000256" key="2">
    <source>
        <dbReference type="SAM" id="Phobius"/>
    </source>
</evidence>
<name>A0A437Q1X2_9ACTN</name>
<feature type="compositionally biased region" description="Basic and acidic residues" evidence="1">
    <location>
        <begin position="928"/>
        <end position="954"/>
    </location>
</feature>
<dbReference type="EMBL" id="RZYA01000001">
    <property type="protein sequence ID" value="RVU28511.1"/>
    <property type="molecule type" value="Genomic_DNA"/>
</dbReference>
<feature type="compositionally biased region" description="Low complexity" evidence="1">
    <location>
        <begin position="1081"/>
        <end position="1091"/>
    </location>
</feature>
<feature type="compositionally biased region" description="Basic and acidic residues" evidence="1">
    <location>
        <begin position="669"/>
        <end position="680"/>
    </location>
</feature>
<protein>
    <submittedName>
        <fullName evidence="4">DUF4157 domain-containing protein</fullName>
    </submittedName>
</protein>
<dbReference type="Proteomes" id="UP000283128">
    <property type="component" value="Unassembled WGS sequence"/>
</dbReference>
<feature type="compositionally biased region" description="Low complexity" evidence="1">
    <location>
        <begin position="761"/>
        <end position="786"/>
    </location>
</feature>
<keyword evidence="2" id="KW-1133">Transmembrane helix</keyword>
<feature type="region of interest" description="Disordered" evidence="1">
    <location>
        <begin position="1950"/>
        <end position="1989"/>
    </location>
</feature>
<feature type="compositionally biased region" description="Basic and acidic residues" evidence="1">
    <location>
        <begin position="634"/>
        <end position="643"/>
    </location>
</feature>
<feature type="compositionally biased region" description="Low complexity" evidence="1">
    <location>
        <begin position="794"/>
        <end position="808"/>
    </location>
</feature>
<evidence type="ECO:0000313" key="5">
    <source>
        <dbReference type="Proteomes" id="UP000283128"/>
    </source>
</evidence>
<feature type="compositionally biased region" description="Low complexity" evidence="1">
    <location>
        <begin position="1609"/>
        <end position="1622"/>
    </location>
</feature>
<keyword evidence="2" id="KW-0472">Membrane</keyword>
<feature type="compositionally biased region" description="Basic and acidic residues" evidence="1">
    <location>
        <begin position="26"/>
        <end position="36"/>
    </location>
</feature>
<feature type="domain" description="eCIS core" evidence="3">
    <location>
        <begin position="44"/>
        <end position="120"/>
    </location>
</feature>
<comment type="caution">
    <text evidence="4">The sequence shown here is derived from an EMBL/GenBank/DDBJ whole genome shotgun (WGS) entry which is preliminary data.</text>
</comment>
<feature type="compositionally biased region" description="Gly residues" evidence="1">
    <location>
        <begin position="1974"/>
        <end position="1983"/>
    </location>
</feature>
<feature type="region of interest" description="Disordered" evidence="1">
    <location>
        <begin position="1004"/>
        <end position="1232"/>
    </location>
</feature>
<evidence type="ECO:0000313" key="4">
    <source>
        <dbReference type="EMBL" id="RVU28511.1"/>
    </source>
</evidence>
<feature type="transmembrane region" description="Helical" evidence="2">
    <location>
        <begin position="1532"/>
        <end position="1554"/>
    </location>
</feature>
<feature type="compositionally biased region" description="Basic and acidic residues" evidence="1">
    <location>
        <begin position="1644"/>
        <end position="1657"/>
    </location>
</feature>
<feature type="compositionally biased region" description="Low complexity" evidence="1">
    <location>
        <begin position="622"/>
        <end position="632"/>
    </location>
</feature>
<feature type="compositionally biased region" description="Basic and acidic residues" evidence="1">
    <location>
        <begin position="1829"/>
        <end position="1843"/>
    </location>
</feature>
<feature type="compositionally biased region" description="Basic residues" evidence="1">
    <location>
        <begin position="1795"/>
        <end position="1811"/>
    </location>
</feature>
<feature type="compositionally biased region" description="Acidic residues" evidence="1">
    <location>
        <begin position="574"/>
        <end position="606"/>
    </location>
</feature>
<feature type="compositionally biased region" description="Basic and acidic residues" evidence="1">
    <location>
        <begin position="1673"/>
        <end position="1794"/>
    </location>
</feature>
<evidence type="ECO:0000256" key="1">
    <source>
        <dbReference type="SAM" id="MobiDB-lite"/>
    </source>
</evidence>
<feature type="compositionally biased region" description="Basic and acidic residues" evidence="1">
    <location>
        <begin position="1145"/>
        <end position="1230"/>
    </location>
</feature>
<feature type="region of interest" description="Disordered" evidence="1">
    <location>
        <begin position="265"/>
        <end position="959"/>
    </location>
</feature>
<reference evidence="4 5" key="1">
    <citation type="submission" date="2019-01" db="EMBL/GenBank/DDBJ databases">
        <title>Genome sequences of Streptomyces and Rhizobium isolates collected from root and soil.</title>
        <authorList>
            <person name="Chhettri S."/>
            <person name="Sevigny J.L."/>
            <person name="Sen A."/>
            <person name="Ennis N."/>
            <person name="Tisa L."/>
        </authorList>
    </citation>
    <scope>NUCLEOTIDE SEQUENCE [LARGE SCALE GENOMIC DNA]</scope>
    <source>
        <strain evidence="4 5">San01</strain>
    </source>
</reference>